<dbReference type="GO" id="GO:0005829">
    <property type="term" value="C:cytosol"/>
    <property type="evidence" value="ECO:0007669"/>
    <property type="project" value="UniProtKB-SubCell"/>
</dbReference>
<dbReference type="Pfam" id="PF03644">
    <property type="entry name" value="Glyco_hydro_85"/>
    <property type="match status" value="1"/>
</dbReference>
<dbReference type="PANTHER" id="PTHR13246">
    <property type="entry name" value="ENDO BETA N-ACETYLGLUCOSAMINIDASE"/>
    <property type="match status" value="1"/>
</dbReference>
<reference evidence="2" key="1">
    <citation type="submission" date="2021-02" db="EMBL/GenBank/DDBJ databases">
        <title>Psilocybe cubensis genome.</title>
        <authorList>
            <person name="Mckernan K.J."/>
            <person name="Crawford S."/>
            <person name="Trippe A."/>
            <person name="Kane L.T."/>
            <person name="Mclaughlin S."/>
        </authorList>
    </citation>
    <scope>NUCLEOTIDE SEQUENCE [LARGE SCALE GENOMIC DNA]</scope>
    <source>
        <strain evidence="2">MGC-MH-2018</strain>
    </source>
</reference>
<proteinExistence type="predicted"/>
<comment type="caution">
    <text evidence="2">The sequence shown here is derived from an EMBL/GenBank/DDBJ whole genome shotgun (WGS) entry which is preliminary data.</text>
</comment>
<dbReference type="Gene3D" id="2.60.120.260">
    <property type="entry name" value="Galactose-binding domain-like"/>
    <property type="match status" value="1"/>
</dbReference>
<dbReference type="GO" id="GO:0033925">
    <property type="term" value="F:mannosyl-glycoprotein endo-beta-N-acetylglucosaminidase activity"/>
    <property type="evidence" value="ECO:0007669"/>
    <property type="project" value="UniProtKB-EC"/>
</dbReference>
<dbReference type="EMBL" id="JAFIQS010000019">
    <property type="protein sequence ID" value="KAG5162301.1"/>
    <property type="molecule type" value="Genomic_DNA"/>
</dbReference>
<gene>
    <name evidence="2" type="ORF">JR316_012624</name>
</gene>
<name>A0A8H7XLR1_PSICU</name>
<evidence type="ECO:0000313" key="2">
    <source>
        <dbReference type="EMBL" id="KAG5162301.1"/>
    </source>
</evidence>
<feature type="domain" description="Cytosolic endo-beta-N-acetylglucosaminidase TIM barrel" evidence="1">
    <location>
        <begin position="70"/>
        <end position="413"/>
    </location>
</feature>
<evidence type="ECO:0000259" key="1">
    <source>
        <dbReference type="Pfam" id="PF03644"/>
    </source>
</evidence>
<dbReference type="OrthoDB" id="284473at2759"/>
<organism evidence="2">
    <name type="scientific">Psilocybe cubensis</name>
    <name type="common">Psychedelic mushroom</name>
    <name type="synonym">Stropharia cubensis</name>
    <dbReference type="NCBI Taxonomy" id="181762"/>
    <lineage>
        <taxon>Eukaryota</taxon>
        <taxon>Fungi</taxon>
        <taxon>Dikarya</taxon>
        <taxon>Basidiomycota</taxon>
        <taxon>Agaricomycotina</taxon>
        <taxon>Agaricomycetes</taxon>
        <taxon>Agaricomycetidae</taxon>
        <taxon>Agaricales</taxon>
        <taxon>Agaricineae</taxon>
        <taxon>Strophariaceae</taxon>
        <taxon>Psilocybe</taxon>
    </lineage>
</organism>
<dbReference type="Gene3D" id="3.20.20.80">
    <property type="entry name" value="Glycosidases"/>
    <property type="match status" value="1"/>
</dbReference>
<dbReference type="InterPro" id="IPR032979">
    <property type="entry name" value="ENGase"/>
</dbReference>
<protein>
    <recommendedName>
        <fullName evidence="1">Cytosolic endo-beta-N-acetylglucosaminidase TIM barrel domain-containing protein</fullName>
    </recommendedName>
</protein>
<sequence>MPITGKTIPHSRQPLYFKSLKELDNWSAGGASNRYDGIVKYQSRRPGVESLNRGKLLVCHDYKGGYTESPFARSYTFNFWPTCDTFIYFSHHRVTIPPPGWISAAHRQGVKMLGTLIFEGGGEEDCLRLLVGKMPTSKTGQVGQSATCLTLPLSPHYARVLADLARERGFDGYLLNFECPLAGGVEQTRALAAWITLLHSEILEKVGPHGETLWYDSVVINGRLAWQDRLNSYNLPFFLSSSGFFSNYTWRPNYPALTAQYFLSLDPALVGNTAESYSHRTSKTVRDIYIGVDVWGRGQHGGGGLGCYKAISHISPETLGLSVALFGQAWTWESEQDKPGWTWDSWWEYESKLWVGPVDGRVEVPEAPRRQGEPDCLHGPFVPLSSFFQQLPPPDPSQIRFHTTFCPGTGLAWFVDGKNVYTSPGGWTDVDKQTSVGDMLWPRPKLFWEDEREDVIPNVLSAFCMDDAWNGGNSIRIKIFAPGSNDELAAYRPLWLPIQSLSIAPRKPYKASLIYKVDDDPASGLEIEFALAVRTLSGSTDDFVCNIVSATTEELSEGWNKLSIEFNTSTSDEVSSPPSHVVIGLVVAMLTEEPSEPVKLSILLGQLNASPSLPQSYSEEDPVILWADFTPTPSTSEDVTPARFSGTLTWEVAACFPPLTSLNITTPEDPISAWNTQPTINWFPSYIYFNIYALPFTDQWNVGPVEQAVWIGTSGWDGQKNGFDVLPENLPMSVPADNIKIRFFVQGVNDRGEVLKWGKCAFIDVSA</sequence>
<dbReference type="InterPro" id="IPR005201">
    <property type="entry name" value="TIM_ENGase"/>
</dbReference>
<accession>A0A8H7XLR1</accession>
<dbReference type="PANTHER" id="PTHR13246:SF1">
    <property type="entry name" value="CYTOSOLIC ENDO-BETA-N-ACETYLGLUCOSAMINIDASE"/>
    <property type="match status" value="1"/>
</dbReference>
<dbReference type="AlphaFoldDB" id="A0A8H7XLR1"/>